<evidence type="ECO:0000313" key="3">
    <source>
        <dbReference type="EMBL" id="CAF1434178.1"/>
    </source>
</evidence>
<evidence type="ECO:0000313" key="4">
    <source>
        <dbReference type="Proteomes" id="UP000663828"/>
    </source>
</evidence>
<evidence type="ECO:0000256" key="1">
    <source>
        <dbReference type="SAM" id="MobiDB-lite"/>
    </source>
</evidence>
<dbReference type="EMBL" id="CAJNOJ010000400">
    <property type="protein sequence ID" value="CAF1434178.1"/>
    <property type="molecule type" value="Genomic_DNA"/>
</dbReference>
<reference evidence="3" key="1">
    <citation type="submission" date="2021-02" db="EMBL/GenBank/DDBJ databases">
        <authorList>
            <person name="Nowell W R."/>
        </authorList>
    </citation>
    <scope>NUCLEOTIDE SEQUENCE</scope>
</reference>
<dbReference type="EMBL" id="CAJNOR010002423">
    <property type="protein sequence ID" value="CAF1292277.1"/>
    <property type="molecule type" value="Genomic_DNA"/>
</dbReference>
<evidence type="ECO:0000313" key="5">
    <source>
        <dbReference type="Proteomes" id="UP000663852"/>
    </source>
</evidence>
<dbReference type="Proteomes" id="UP000663852">
    <property type="component" value="Unassembled WGS sequence"/>
</dbReference>
<feature type="compositionally biased region" description="Polar residues" evidence="1">
    <location>
        <begin position="203"/>
        <end position="215"/>
    </location>
</feature>
<feature type="region of interest" description="Disordered" evidence="1">
    <location>
        <begin position="199"/>
        <end position="234"/>
    </location>
</feature>
<protein>
    <submittedName>
        <fullName evidence="3">Uncharacterized protein</fullName>
    </submittedName>
</protein>
<sequence>MTSSIENNLDSFIQASRLKRTAPLMANSSRPPSISTYGEQNGMTTYYTLSQETPEILRSLSPENVLKLKYKIELDKQVKEKQQRLAKEWEKKIERDKQYVQNQPFGRQNRTTFLNKEELQEILTQGRAPSPVLESYSEHLVHHQPRTSETYVLDNSNHTLPKMNGSTSQPVHDGYPINSSTQPQISNNNFDFQRFYGPKKSSDMNGPTVSSSLPTKGNAHDPFSSYDPNKDGQSTFNSFPELELYHPWGRPGAGAPLIHAPTGQKYTRYSGSLQDKLHRTGPLGYHQNQYIYNIEDQKRDLELEQKRRQQQELDHRTNTGNTVEWISQLNKTNSPLRFYSPTKETAREQFADPYVRNRSKETQVLHDSLMQQAEERARLQKLSRQEKNLAELQHTESMNNWWGRGGSGAPASTNRRHNMYNSFEQTRQKWGTNHLGQLVAIDEQTPHRISIQPSDFFYPRNKQFSSHRNFYEIADDAT</sequence>
<name>A0A815NMS2_ADIRI</name>
<evidence type="ECO:0000313" key="2">
    <source>
        <dbReference type="EMBL" id="CAF1292277.1"/>
    </source>
</evidence>
<keyword evidence="4" id="KW-1185">Reference proteome</keyword>
<dbReference type="AlphaFoldDB" id="A0A815NMS2"/>
<gene>
    <name evidence="3" type="ORF">EDS130_LOCUS38407</name>
    <name evidence="2" type="ORF">XAT740_LOCUS28405</name>
</gene>
<dbReference type="OrthoDB" id="8185397at2759"/>
<proteinExistence type="predicted"/>
<organism evidence="3 5">
    <name type="scientific">Adineta ricciae</name>
    <name type="common">Rotifer</name>
    <dbReference type="NCBI Taxonomy" id="249248"/>
    <lineage>
        <taxon>Eukaryota</taxon>
        <taxon>Metazoa</taxon>
        <taxon>Spiralia</taxon>
        <taxon>Gnathifera</taxon>
        <taxon>Rotifera</taxon>
        <taxon>Eurotatoria</taxon>
        <taxon>Bdelloidea</taxon>
        <taxon>Adinetida</taxon>
        <taxon>Adinetidae</taxon>
        <taxon>Adineta</taxon>
    </lineage>
</organism>
<comment type="caution">
    <text evidence="3">The sequence shown here is derived from an EMBL/GenBank/DDBJ whole genome shotgun (WGS) entry which is preliminary data.</text>
</comment>
<dbReference type="Proteomes" id="UP000663828">
    <property type="component" value="Unassembled WGS sequence"/>
</dbReference>
<accession>A0A815NMS2</accession>